<comment type="caution">
    <text evidence="1">The sequence shown here is derived from an EMBL/GenBank/DDBJ whole genome shotgun (WGS) entry which is preliminary data.</text>
</comment>
<name>A0A8X6RNC6_TRICX</name>
<reference evidence="1" key="1">
    <citation type="submission" date="2020-08" db="EMBL/GenBank/DDBJ databases">
        <title>Multicomponent nature underlies the extraordinary mechanical properties of spider dragline silk.</title>
        <authorList>
            <person name="Kono N."/>
            <person name="Nakamura H."/>
            <person name="Mori M."/>
            <person name="Yoshida Y."/>
            <person name="Ohtoshi R."/>
            <person name="Malay A.D."/>
            <person name="Moran D.A.P."/>
            <person name="Tomita M."/>
            <person name="Numata K."/>
            <person name="Arakawa K."/>
        </authorList>
    </citation>
    <scope>NUCLEOTIDE SEQUENCE</scope>
</reference>
<dbReference type="AlphaFoldDB" id="A0A8X6RNC6"/>
<sequence length="172" mass="19562">MGKNTGVAILEKVRRIFYLLEGIHLQWFPLHVNIADNEIIDTQTKDEAAQLSWNSAPLTYSELHSPNINNKQSTILLLITGMTLNALKGGSLSFQCSRQEQIILTHLQSGYLRTLNFKDRNKVFPTCVRCSACQASPEHFLDYLGFSKQDLYEGPLMVLDFLRVIEITDLVF</sequence>
<accession>A0A8X6RNC6</accession>
<proteinExistence type="predicted"/>
<evidence type="ECO:0000313" key="1">
    <source>
        <dbReference type="EMBL" id="GFX94671.1"/>
    </source>
</evidence>
<dbReference type="Proteomes" id="UP000887159">
    <property type="component" value="Unassembled WGS sequence"/>
</dbReference>
<protein>
    <submittedName>
        <fullName evidence="1">RNase H domain-containing protein</fullName>
    </submittedName>
</protein>
<organism evidence="1 2">
    <name type="scientific">Trichonephila clavipes</name>
    <name type="common">Golden silk orbweaver</name>
    <name type="synonym">Nephila clavipes</name>
    <dbReference type="NCBI Taxonomy" id="2585209"/>
    <lineage>
        <taxon>Eukaryota</taxon>
        <taxon>Metazoa</taxon>
        <taxon>Ecdysozoa</taxon>
        <taxon>Arthropoda</taxon>
        <taxon>Chelicerata</taxon>
        <taxon>Arachnida</taxon>
        <taxon>Araneae</taxon>
        <taxon>Araneomorphae</taxon>
        <taxon>Entelegynae</taxon>
        <taxon>Araneoidea</taxon>
        <taxon>Nephilidae</taxon>
        <taxon>Trichonephila</taxon>
    </lineage>
</organism>
<keyword evidence="2" id="KW-1185">Reference proteome</keyword>
<gene>
    <name evidence="1" type="primary">NCL1_21119</name>
    <name evidence="1" type="ORF">TNCV_3089001</name>
</gene>
<dbReference type="EMBL" id="BMAU01021178">
    <property type="protein sequence ID" value="GFX94671.1"/>
    <property type="molecule type" value="Genomic_DNA"/>
</dbReference>
<evidence type="ECO:0000313" key="2">
    <source>
        <dbReference type="Proteomes" id="UP000887159"/>
    </source>
</evidence>